<protein>
    <submittedName>
        <fullName evidence="2">Uncharacterized protein</fullName>
    </submittedName>
</protein>
<dbReference type="AlphaFoldDB" id="A0A8J3YF65"/>
<evidence type="ECO:0000313" key="2">
    <source>
        <dbReference type="EMBL" id="GIJ06548.1"/>
    </source>
</evidence>
<keyword evidence="3" id="KW-1185">Reference proteome</keyword>
<proteinExistence type="predicted"/>
<evidence type="ECO:0000313" key="3">
    <source>
        <dbReference type="Proteomes" id="UP000652013"/>
    </source>
</evidence>
<sequence>MRLQVTLLAQPGDGHLPEIGGRCGHDSSLLHPDCAAHGTAPGTAEGPLRAADRPHPHPRRRIGRRVDGQDLWRAAGLHVAPAKDANGANRTPVIDANWIVVSQDPKDSDD</sequence>
<feature type="region of interest" description="Disordered" evidence="1">
    <location>
        <begin position="25"/>
        <end position="62"/>
    </location>
</feature>
<evidence type="ECO:0000256" key="1">
    <source>
        <dbReference type="SAM" id="MobiDB-lite"/>
    </source>
</evidence>
<dbReference type="Proteomes" id="UP000652013">
    <property type="component" value="Unassembled WGS sequence"/>
</dbReference>
<organism evidence="2 3">
    <name type="scientific">Spirilliplanes yamanashiensis</name>
    <dbReference type="NCBI Taxonomy" id="42233"/>
    <lineage>
        <taxon>Bacteria</taxon>
        <taxon>Bacillati</taxon>
        <taxon>Actinomycetota</taxon>
        <taxon>Actinomycetes</taxon>
        <taxon>Micromonosporales</taxon>
        <taxon>Micromonosporaceae</taxon>
        <taxon>Spirilliplanes</taxon>
    </lineage>
</organism>
<dbReference type="EMBL" id="BOOY01000043">
    <property type="protein sequence ID" value="GIJ06548.1"/>
    <property type="molecule type" value="Genomic_DNA"/>
</dbReference>
<reference evidence="2" key="1">
    <citation type="submission" date="2021-01" db="EMBL/GenBank/DDBJ databases">
        <title>Whole genome shotgun sequence of Spirilliplanes yamanashiensis NBRC 15828.</title>
        <authorList>
            <person name="Komaki H."/>
            <person name="Tamura T."/>
        </authorList>
    </citation>
    <scope>NUCLEOTIDE SEQUENCE</scope>
    <source>
        <strain evidence="2">NBRC 15828</strain>
    </source>
</reference>
<accession>A0A8J3YF65</accession>
<gene>
    <name evidence="2" type="ORF">Sya03_59000</name>
</gene>
<name>A0A8J3YF65_9ACTN</name>
<comment type="caution">
    <text evidence="2">The sequence shown here is derived from an EMBL/GenBank/DDBJ whole genome shotgun (WGS) entry which is preliminary data.</text>
</comment>